<dbReference type="KEGG" id="aca:ACP_1395"/>
<accession>C1F5Y6</accession>
<dbReference type="HOGENOM" id="CLU_1623595_0_0_0"/>
<proteinExistence type="predicted"/>
<sequence length="163" mass="18427">MESALQLRGSAYGLQRGRAVTVPGARNTALSLLLVETRHGTRHHRKVACKIPLRWILLLLLHPQIVLHTADFLGHSEADEVIQRYSFTMREIVGLGSEGRGKTKREALAAFIFLWHCNKSFLLSLFSCRFAVLEMARKENCAGLMILHCSYLLSMCMGDMRPF</sequence>
<dbReference type="InParanoid" id="C1F5Y6"/>
<reference evidence="1 2" key="1">
    <citation type="journal article" date="2009" name="Appl. Environ. Microbiol.">
        <title>Three genomes from the phylum Acidobacteria provide insight into the lifestyles of these microorganisms in soils.</title>
        <authorList>
            <person name="Ward N.L."/>
            <person name="Challacombe J.F."/>
            <person name="Janssen P.H."/>
            <person name="Henrissat B."/>
            <person name="Coutinho P.M."/>
            <person name="Wu M."/>
            <person name="Xie G."/>
            <person name="Haft D.H."/>
            <person name="Sait M."/>
            <person name="Badger J."/>
            <person name="Barabote R.D."/>
            <person name="Bradley B."/>
            <person name="Brettin T.S."/>
            <person name="Brinkac L.M."/>
            <person name="Bruce D."/>
            <person name="Creasy T."/>
            <person name="Daugherty S.C."/>
            <person name="Davidsen T.M."/>
            <person name="DeBoy R.T."/>
            <person name="Detter J.C."/>
            <person name="Dodson R.J."/>
            <person name="Durkin A.S."/>
            <person name="Ganapathy A."/>
            <person name="Gwinn-Giglio M."/>
            <person name="Han C.S."/>
            <person name="Khouri H."/>
            <person name="Kiss H."/>
            <person name="Kothari S.P."/>
            <person name="Madupu R."/>
            <person name="Nelson K.E."/>
            <person name="Nelson W.C."/>
            <person name="Paulsen I."/>
            <person name="Penn K."/>
            <person name="Ren Q."/>
            <person name="Rosovitz M.J."/>
            <person name="Selengut J.D."/>
            <person name="Shrivastava S."/>
            <person name="Sullivan S.A."/>
            <person name="Tapia R."/>
            <person name="Thompson L.S."/>
            <person name="Watkins K.L."/>
            <person name="Yang Q."/>
            <person name="Yu C."/>
            <person name="Zafar N."/>
            <person name="Zhou L."/>
            <person name="Kuske C.R."/>
        </authorList>
    </citation>
    <scope>NUCLEOTIDE SEQUENCE [LARGE SCALE GENOMIC DNA]</scope>
    <source>
        <strain evidence="2">ATCC 51196 / DSM 11244 / BCRC 80197 / JCM 7670 / NBRC 15755 / NCIMB 13165 / 161</strain>
    </source>
</reference>
<dbReference type="AlphaFoldDB" id="C1F5Y6"/>
<dbReference type="EMBL" id="CP001472">
    <property type="protein sequence ID" value="ACO34661.1"/>
    <property type="molecule type" value="Genomic_DNA"/>
</dbReference>
<dbReference type="Proteomes" id="UP000002207">
    <property type="component" value="Chromosome"/>
</dbReference>
<evidence type="ECO:0000313" key="1">
    <source>
        <dbReference type="EMBL" id="ACO34661.1"/>
    </source>
</evidence>
<dbReference type="RefSeq" id="WP_015896528.1">
    <property type="nucleotide sequence ID" value="NC_012483.1"/>
</dbReference>
<name>C1F5Y6_ACIC5</name>
<protein>
    <submittedName>
        <fullName evidence="1">Uncharacterized protein</fullName>
    </submittedName>
</protein>
<evidence type="ECO:0000313" key="2">
    <source>
        <dbReference type="Proteomes" id="UP000002207"/>
    </source>
</evidence>
<keyword evidence="2" id="KW-1185">Reference proteome</keyword>
<gene>
    <name evidence="1" type="ordered locus">ACP_1395</name>
</gene>
<organism evidence="1 2">
    <name type="scientific">Acidobacterium capsulatum (strain ATCC 51196 / DSM 11244 / BCRC 80197 / JCM 7670 / NBRC 15755 / NCIMB 13165 / 161)</name>
    <dbReference type="NCBI Taxonomy" id="240015"/>
    <lineage>
        <taxon>Bacteria</taxon>
        <taxon>Pseudomonadati</taxon>
        <taxon>Acidobacteriota</taxon>
        <taxon>Terriglobia</taxon>
        <taxon>Terriglobales</taxon>
        <taxon>Acidobacteriaceae</taxon>
        <taxon>Acidobacterium</taxon>
    </lineage>
</organism>